<evidence type="ECO:0000313" key="3">
    <source>
        <dbReference type="Proteomes" id="UP001497516"/>
    </source>
</evidence>
<sequence length="103" mass="11623">MKLEVKESRQVSTKVSLGVLKERLAKQTQQRPSPEKMQKRLSSSHHLLRGAHDRHSPPSLNLKNTTISLTSVKAEVSATKIDSENPTPDFLCRTTIWETFSNV</sequence>
<dbReference type="AlphaFoldDB" id="A0AAV2EIJ3"/>
<keyword evidence="3" id="KW-1185">Reference proteome</keyword>
<evidence type="ECO:0000256" key="1">
    <source>
        <dbReference type="SAM" id="MobiDB-lite"/>
    </source>
</evidence>
<dbReference type="EMBL" id="OZ034817">
    <property type="protein sequence ID" value="CAL1385532.1"/>
    <property type="molecule type" value="Genomic_DNA"/>
</dbReference>
<reference evidence="2 3" key="1">
    <citation type="submission" date="2024-04" db="EMBL/GenBank/DDBJ databases">
        <authorList>
            <person name="Fracassetti M."/>
        </authorList>
    </citation>
    <scope>NUCLEOTIDE SEQUENCE [LARGE SCALE GENOMIC DNA]</scope>
</reference>
<organism evidence="2 3">
    <name type="scientific">Linum trigynum</name>
    <dbReference type="NCBI Taxonomy" id="586398"/>
    <lineage>
        <taxon>Eukaryota</taxon>
        <taxon>Viridiplantae</taxon>
        <taxon>Streptophyta</taxon>
        <taxon>Embryophyta</taxon>
        <taxon>Tracheophyta</taxon>
        <taxon>Spermatophyta</taxon>
        <taxon>Magnoliopsida</taxon>
        <taxon>eudicotyledons</taxon>
        <taxon>Gunneridae</taxon>
        <taxon>Pentapetalae</taxon>
        <taxon>rosids</taxon>
        <taxon>fabids</taxon>
        <taxon>Malpighiales</taxon>
        <taxon>Linaceae</taxon>
        <taxon>Linum</taxon>
    </lineage>
</organism>
<accession>A0AAV2EIJ3</accession>
<evidence type="ECO:0000313" key="2">
    <source>
        <dbReference type="EMBL" id="CAL1385532.1"/>
    </source>
</evidence>
<gene>
    <name evidence="2" type="ORF">LTRI10_LOCUS26661</name>
</gene>
<proteinExistence type="predicted"/>
<dbReference type="Proteomes" id="UP001497516">
    <property type="component" value="Chromosome 4"/>
</dbReference>
<name>A0AAV2EIJ3_9ROSI</name>
<protein>
    <submittedName>
        <fullName evidence="2">Uncharacterized protein</fullName>
    </submittedName>
</protein>
<feature type="region of interest" description="Disordered" evidence="1">
    <location>
        <begin position="22"/>
        <end position="64"/>
    </location>
</feature>